<feature type="region of interest" description="Disordered" evidence="4">
    <location>
        <begin position="292"/>
        <end position="376"/>
    </location>
</feature>
<evidence type="ECO:0000256" key="3">
    <source>
        <dbReference type="ARBA" id="ARBA00022833"/>
    </source>
</evidence>
<dbReference type="PANTHER" id="PTHR42647">
    <property type="entry name" value="SBP (S-RIBONUCLEASE BINDING PROTEIN) FAMILY PROTEIN"/>
    <property type="match status" value="1"/>
</dbReference>
<evidence type="ECO:0000256" key="4">
    <source>
        <dbReference type="SAM" id="MobiDB-lite"/>
    </source>
</evidence>
<reference evidence="7" key="3">
    <citation type="journal article" date="2005" name="Nature">
        <title>The map-based sequence of the rice genome.</title>
        <authorList>
            <consortium name="International rice genome sequencing project (IRGSP)"/>
            <person name="Matsumoto T."/>
            <person name="Wu J."/>
            <person name="Kanamori H."/>
            <person name="Katayose Y."/>
            <person name="Fujisawa M."/>
            <person name="Namiki N."/>
            <person name="Mizuno H."/>
            <person name="Yamamoto K."/>
            <person name="Antonio B.A."/>
            <person name="Baba T."/>
            <person name="Sakata K."/>
            <person name="Nagamura Y."/>
            <person name="Aoki H."/>
            <person name="Arikawa K."/>
            <person name="Arita K."/>
            <person name="Bito T."/>
            <person name="Chiden Y."/>
            <person name="Fujitsuka N."/>
            <person name="Fukunaka R."/>
            <person name="Hamada M."/>
            <person name="Harada C."/>
            <person name="Hayashi A."/>
            <person name="Hijishita S."/>
            <person name="Honda M."/>
            <person name="Hosokawa S."/>
            <person name="Ichikawa Y."/>
            <person name="Idonuma A."/>
            <person name="Iijima M."/>
            <person name="Ikeda M."/>
            <person name="Ikeno M."/>
            <person name="Ito K."/>
            <person name="Ito S."/>
            <person name="Ito T."/>
            <person name="Ito Y."/>
            <person name="Ito Y."/>
            <person name="Iwabuchi A."/>
            <person name="Kamiya K."/>
            <person name="Karasawa W."/>
            <person name="Kurita K."/>
            <person name="Katagiri S."/>
            <person name="Kikuta A."/>
            <person name="Kobayashi H."/>
            <person name="Kobayashi N."/>
            <person name="Machita K."/>
            <person name="Maehara T."/>
            <person name="Masukawa M."/>
            <person name="Mizubayashi T."/>
            <person name="Mukai Y."/>
            <person name="Nagasaki H."/>
            <person name="Nagata Y."/>
            <person name="Naito S."/>
            <person name="Nakashima M."/>
            <person name="Nakama Y."/>
            <person name="Nakamichi Y."/>
            <person name="Nakamura M."/>
            <person name="Meguro A."/>
            <person name="Negishi M."/>
            <person name="Ohta I."/>
            <person name="Ohta T."/>
            <person name="Okamoto M."/>
            <person name="Ono N."/>
            <person name="Saji S."/>
            <person name="Sakaguchi M."/>
            <person name="Sakai K."/>
            <person name="Shibata M."/>
            <person name="Shimokawa T."/>
            <person name="Song J."/>
            <person name="Takazaki Y."/>
            <person name="Terasawa K."/>
            <person name="Tsugane M."/>
            <person name="Tsuji K."/>
            <person name="Ueda S."/>
            <person name="Waki K."/>
            <person name="Yamagata H."/>
            <person name="Yamamoto M."/>
            <person name="Yamamoto S."/>
            <person name="Yamane H."/>
            <person name="Yoshiki S."/>
            <person name="Yoshihara R."/>
            <person name="Yukawa K."/>
            <person name="Zhong H."/>
            <person name="Yano M."/>
            <person name="Yuan Q."/>
            <person name="Ouyang S."/>
            <person name="Liu J."/>
            <person name="Jones K.M."/>
            <person name="Gansberger K."/>
            <person name="Moffat K."/>
            <person name="Hill J."/>
            <person name="Bera J."/>
            <person name="Fadrosh D."/>
            <person name="Jin S."/>
            <person name="Johri S."/>
            <person name="Kim M."/>
            <person name="Overton L."/>
            <person name="Reardon M."/>
            <person name="Tsitrin T."/>
            <person name="Vuong H."/>
            <person name="Weaver B."/>
            <person name="Ciecko A."/>
            <person name="Tallon L."/>
            <person name="Jackson J."/>
            <person name="Pai G."/>
            <person name="Aken S.V."/>
            <person name="Utterback T."/>
            <person name="Reidmuller S."/>
            <person name="Feldblyum T."/>
            <person name="Hsiao J."/>
            <person name="Zismann V."/>
            <person name="Iobst S."/>
            <person name="de Vazeille A.R."/>
            <person name="Buell C.R."/>
            <person name="Ying K."/>
            <person name="Li Y."/>
            <person name="Lu T."/>
            <person name="Huang Y."/>
            <person name="Zhao Q."/>
            <person name="Feng Q."/>
            <person name="Zhang L."/>
            <person name="Zhu J."/>
            <person name="Weng Q."/>
            <person name="Mu J."/>
            <person name="Lu Y."/>
            <person name="Fan D."/>
            <person name="Liu Y."/>
            <person name="Guan J."/>
            <person name="Zhang Y."/>
            <person name="Yu S."/>
            <person name="Liu X."/>
            <person name="Zhang Y."/>
            <person name="Hong G."/>
            <person name="Han B."/>
            <person name="Choisne N."/>
            <person name="Demange N."/>
            <person name="Orjeda G."/>
            <person name="Samain S."/>
            <person name="Cattolico L."/>
            <person name="Pelletier E."/>
            <person name="Couloux A."/>
            <person name="Segurens B."/>
            <person name="Wincker P."/>
            <person name="D'Hont A."/>
            <person name="Scarpelli C."/>
            <person name="Weissenbach J."/>
            <person name="Salanoubat M."/>
            <person name="Quetier F."/>
            <person name="Yu Y."/>
            <person name="Kim H.R."/>
            <person name="Rambo T."/>
            <person name="Currie J."/>
            <person name="Collura K."/>
            <person name="Luo M."/>
            <person name="Yang T."/>
            <person name="Ammiraju J.S.S."/>
            <person name="Engler F."/>
            <person name="Soderlund C."/>
            <person name="Wing R.A."/>
            <person name="Palmer L.E."/>
            <person name="de la Bastide M."/>
            <person name="Spiegel L."/>
            <person name="Nascimento L."/>
            <person name="Zutavern T."/>
            <person name="O'Shaughnessy A."/>
            <person name="Dike S."/>
            <person name="Dedhia N."/>
            <person name="Preston R."/>
            <person name="Balija V."/>
            <person name="McCombie W.R."/>
            <person name="Chow T."/>
            <person name="Chen H."/>
            <person name="Chung M."/>
            <person name="Chen C."/>
            <person name="Shaw J."/>
            <person name="Wu H."/>
            <person name="Hsiao K."/>
            <person name="Chao Y."/>
            <person name="Chu M."/>
            <person name="Cheng C."/>
            <person name="Hour A."/>
            <person name="Lee P."/>
            <person name="Lin S."/>
            <person name="Lin Y."/>
            <person name="Liou J."/>
            <person name="Liu S."/>
            <person name="Hsing Y."/>
            <person name="Raghuvanshi S."/>
            <person name="Mohanty A."/>
            <person name="Bharti A.K."/>
            <person name="Gaur A."/>
            <person name="Gupta V."/>
            <person name="Kumar D."/>
            <person name="Ravi V."/>
            <person name="Vij S."/>
            <person name="Kapur A."/>
            <person name="Khurana P."/>
            <person name="Khurana P."/>
            <person name="Khurana J.P."/>
            <person name="Tyagi A.K."/>
            <person name="Gaikwad K."/>
            <person name="Singh A."/>
            <person name="Dalal V."/>
            <person name="Srivastava S."/>
            <person name="Dixit A."/>
            <person name="Pal A.K."/>
            <person name="Ghazi I.A."/>
            <person name="Yadav M."/>
            <person name="Pandit A."/>
            <person name="Bhargava A."/>
            <person name="Sureshbabu K."/>
            <person name="Batra K."/>
            <person name="Sharma T.R."/>
            <person name="Mohapatra T."/>
            <person name="Singh N.K."/>
            <person name="Messing J."/>
            <person name="Nelson A.B."/>
            <person name="Fuks G."/>
            <person name="Kavchok S."/>
            <person name="Keizer G."/>
            <person name="Linton E."/>
            <person name="Llaca V."/>
            <person name="Song R."/>
            <person name="Tanyolac B."/>
            <person name="Young S."/>
            <person name="Ho-Il K."/>
            <person name="Hahn J.H."/>
            <person name="Sangsakoo G."/>
            <person name="Vanavichit A."/>
            <person name="de Mattos Luiz.A.T."/>
            <person name="Zimmer P.D."/>
            <person name="Malone G."/>
            <person name="Dellagostin O."/>
            <person name="de Oliveira A.C."/>
            <person name="Bevan M."/>
            <person name="Bancroft I."/>
            <person name="Minx P."/>
            <person name="Cordum H."/>
            <person name="Wilson R."/>
            <person name="Cheng Z."/>
            <person name="Jin W."/>
            <person name="Jiang J."/>
            <person name="Leong S.A."/>
            <person name="Iwama H."/>
            <person name="Gojobori T."/>
            <person name="Itoh T."/>
            <person name="Niimura Y."/>
            <person name="Fujii Y."/>
            <person name="Habara T."/>
            <person name="Sakai H."/>
            <person name="Sato Y."/>
            <person name="Wilson G."/>
            <person name="Kumar K."/>
            <person name="McCouch S."/>
            <person name="Juretic N."/>
            <person name="Hoen D."/>
            <person name="Wright S."/>
            <person name="Bruskiewich R."/>
            <person name="Bureau T."/>
            <person name="Miyao A."/>
            <person name="Hirochika H."/>
            <person name="Nishikawa T."/>
            <person name="Kadowaki K."/>
            <person name="Sugiura M."/>
            <person name="Burr B."/>
            <person name="Sasaki T."/>
        </authorList>
    </citation>
    <scope>NUCLEOTIDE SEQUENCE [LARGE SCALE GENOMIC DNA]</scope>
    <source>
        <strain evidence="7">cv. Nipponbare</strain>
    </source>
</reference>
<reference evidence="5" key="1">
    <citation type="submission" date="2002-09" db="EMBL/GenBank/DDBJ databases">
        <title>Oryza sativa nipponbare(GA3) genomic DNA, chromosome 9, BAC clone:OJ1005_D12.</title>
        <authorList>
            <person name="Sasaki T."/>
            <person name="Matsumoto T."/>
            <person name="Hattori M."/>
            <person name="Sakaki Y."/>
            <person name="Katayose Y."/>
        </authorList>
    </citation>
    <scope>NUCLEOTIDE SEQUENCE</scope>
</reference>
<evidence type="ECO:0000256" key="1">
    <source>
        <dbReference type="ARBA" id="ARBA00022723"/>
    </source>
</evidence>
<keyword evidence="2" id="KW-0863">Zinc-finger</keyword>
<organism evidence="5 7">
    <name type="scientific">Oryza sativa subsp. japonica</name>
    <name type="common">Rice</name>
    <dbReference type="NCBI Taxonomy" id="39947"/>
    <lineage>
        <taxon>Eukaryota</taxon>
        <taxon>Viridiplantae</taxon>
        <taxon>Streptophyta</taxon>
        <taxon>Embryophyta</taxon>
        <taxon>Tracheophyta</taxon>
        <taxon>Spermatophyta</taxon>
        <taxon>Magnoliopsida</taxon>
        <taxon>Liliopsida</taxon>
        <taxon>Poales</taxon>
        <taxon>Poaceae</taxon>
        <taxon>BOP clade</taxon>
        <taxon>Oryzoideae</taxon>
        <taxon>Oryzeae</taxon>
        <taxon>Oryzinae</taxon>
        <taxon>Oryza</taxon>
        <taxon>Oryza sativa</taxon>
    </lineage>
</organism>
<gene>
    <name evidence="5" type="ORF">OJ1005_D12.2</name>
    <name evidence="6" type="ORF">OSJNBb0019B14.34</name>
</gene>
<reference evidence="7" key="4">
    <citation type="journal article" date="2008" name="Nucleic Acids Res.">
        <title>The rice annotation project database (RAP-DB): 2008 update.</title>
        <authorList>
            <consortium name="The rice annotation project (RAP)"/>
        </authorList>
    </citation>
    <scope>GENOME REANNOTATION</scope>
    <source>
        <strain evidence="7">cv. Nipponbare</strain>
    </source>
</reference>
<dbReference type="GO" id="GO:0008270">
    <property type="term" value="F:zinc ion binding"/>
    <property type="evidence" value="ECO:0007669"/>
    <property type="project" value="UniProtKB-KW"/>
</dbReference>
<dbReference type="Proteomes" id="UP000000763">
    <property type="component" value="Chromosome 9"/>
</dbReference>
<protein>
    <submittedName>
        <fullName evidence="5">Uncharacterized protein</fullName>
    </submittedName>
</protein>
<reference evidence="6" key="2">
    <citation type="submission" date="2002-09" db="EMBL/GenBank/DDBJ databases">
        <title>Oryza sativa nipponbare(GA3) genomic DNA, chromosome 9, BAC clone:OSJNBb0019B14.</title>
        <authorList>
            <person name="Sasaki T."/>
            <person name="Matsumoto T."/>
            <person name="Katayose Y."/>
        </authorList>
    </citation>
    <scope>NUCLEOTIDE SEQUENCE</scope>
</reference>
<evidence type="ECO:0000313" key="6">
    <source>
        <dbReference type="EMBL" id="BAD33961.1"/>
    </source>
</evidence>
<dbReference type="AlphaFoldDB" id="Q6YXI7"/>
<name>Q6YXI7_ORYSJ</name>
<accession>Q6YXI7</accession>
<evidence type="ECO:0000256" key="2">
    <source>
        <dbReference type="ARBA" id="ARBA00022771"/>
    </source>
</evidence>
<keyword evidence="1" id="KW-0479">Metal-binding</keyword>
<sequence>MAGGEPMRQQPLAGDGFFWFLPAPKPTTSSPFIAFLLLPHRSTHATPPVMEAEKWWRGMEKRREEVRIEEEDESSGWVPRADREYDGKHDGDGMIDTFAMAWIKLTPFEKGERVKKVFSNSENYRLNGNCYVHFVMFSTLGGCFNNGDSGYDCAIMWCGDGGVEEAGEGDSGAICGDGGIHDATAGWWWSVASAAVMGDALVSEMCLHRAKIDAVVRMECERMHDGLEQARRGSARCWCAWRWRWLQWLREKEAELDAAHRHVVELEELLRHAATESQACAGSPAATRPLRLASASPSTTSSSATPPPNASATPTPSLSWRTTPPPCQRHPSSRASRAVRTTPPCCSSLAENIAQGKKTGERRKKMGEKKRYGWKT</sequence>
<feature type="compositionally biased region" description="Basic residues" evidence="4">
    <location>
        <begin position="360"/>
        <end position="376"/>
    </location>
</feature>
<feature type="compositionally biased region" description="Low complexity" evidence="4">
    <location>
        <begin position="293"/>
        <end position="317"/>
    </location>
</feature>
<proteinExistence type="predicted"/>
<evidence type="ECO:0000313" key="5">
    <source>
        <dbReference type="EMBL" id="BAD17503.1"/>
    </source>
</evidence>
<evidence type="ECO:0000313" key="7">
    <source>
        <dbReference type="Proteomes" id="UP000000763"/>
    </source>
</evidence>
<dbReference type="EMBL" id="AP005755">
    <property type="protein sequence ID" value="BAD33961.1"/>
    <property type="molecule type" value="Genomic_DNA"/>
</dbReference>
<dbReference type="EMBL" id="AP005676">
    <property type="protein sequence ID" value="BAD17503.1"/>
    <property type="molecule type" value="Genomic_DNA"/>
</dbReference>
<dbReference type="PANTHER" id="PTHR42647:SF68">
    <property type="entry name" value="OS11G0542100 PROTEIN"/>
    <property type="match status" value="1"/>
</dbReference>
<keyword evidence="3" id="KW-0862">Zinc</keyword>